<comment type="caution">
    <text evidence="4">The sequence shown here is derived from an EMBL/GenBank/DDBJ whole genome shotgun (WGS) entry which is preliminary data.</text>
</comment>
<organism evidence="4 5">
    <name type="scientific">Hypothenemus hampei</name>
    <name type="common">Coffee berry borer</name>
    <dbReference type="NCBI Taxonomy" id="57062"/>
    <lineage>
        <taxon>Eukaryota</taxon>
        <taxon>Metazoa</taxon>
        <taxon>Ecdysozoa</taxon>
        <taxon>Arthropoda</taxon>
        <taxon>Hexapoda</taxon>
        <taxon>Insecta</taxon>
        <taxon>Pterygota</taxon>
        <taxon>Neoptera</taxon>
        <taxon>Endopterygota</taxon>
        <taxon>Coleoptera</taxon>
        <taxon>Polyphaga</taxon>
        <taxon>Cucujiformia</taxon>
        <taxon>Curculionidae</taxon>
        <taxon>Scolytinae</taxon>
        <taxon>Hypothenemus</taxon>
    </lineage>
</organism>
<dbReference type="Gene3D" id="1.10.10.60">
    <property type="entry name" value="Homeodomain-like"/>
    <property type="match status" value="1"/>
</dbReference>
<feature type="region of interest" description="Disordered" evidence="2">
    <location>
        <begin position="148"/>
        <end position="171"/>
    </location>
</feature>
<feature type="domain" description="Myb/SANT-like DNA-binding" evidence="3">
    <location>
        <begin position="22"/>
        <end position="111"/>
    </location>
</feature>
<feature type="coiled-coil region" evidence="1">
    <location>
        <begin position="200"/>
        <end position="228"/>
    </location>
</feature>
<dbReference type="AlphaFoldDB" id="A0ABD1ED50"/>
<protein>
    <recommendedName>
        <fullName evidence="3">Myb/SANT-like DNA-binding domain-containing protein</fullName>
    </recommendedName>
</protein>
<dbReference type="Proteomes" id="UP001566132">
    <property type="component" value="Unassembled WGS sequence"/>
</dbReference>
<dbReference type="EMBL" id="JBDJPC010000008">
    <property type="protein sequence ID" value="KAL1492576.1"/>
    <property type="molecule type" value="Genomic_DNA"/>
</dbReference>
<sequence>MEDELLEFIILPDATNGDNDSYRWTHGDTLIFLSLYETYRKKVGSLQIKSLKKMYEEISKELRLKTKKNISPGHCENRWKVLERAYKKYILNNNKTGSGRKDFEYADVMSNILGKKKNIHPEIVLSSETVDTTLIDNPEDINQNIATSSNDVKDQNSSNTSNVKVSKVTHPSRTKYNNRTLKCQLLKDIRLDRQRYYDKRHKQENQKIEEKLKKNNLLKERNDILRELVNRFPITNLFQD</sequence>
<proteinExistence type="predicted"/>
<evidence type="ECO:0000256" key="1">
    <source>
        <dbReference type="SAM" id="Coils"/>
    </source>
</evidence>
<gene>
    <name evidence="4" type="ORF">ABEB36_010816</name>
</gene>
<keyword evidence="5" id="KW-1185">Reference proteome</keyword>
<name>A0ABD1ED50_HYPHA</name>
<reference evidence="4 5" key="1">
    <citation type="submission" date="2024-05" db="EMBL/GenBank/DDBJ databases">
        <title>Genetic variation in Jamaican populations of the coffee berry borer (Hypothenemus hampei).</title>
        <authorList>
            <person name="Errbii M."/>
            <person name="Myrie A."/>
        </authorList>
    </citation>
    <scope>NUCLEOTIDE SEQUENCE [LARGE SCALE GENOMIC DNA]</scope>
    <source>
        <strain evidence="4">JA-Hopewell-2020-01-JO</strain>
        <tissue evidence="4">Whole body</tissue>
    </source>
</reference>
<accession>A0ABD1ED50</accession>
<keyword evidence="1" id="KW-0175">Coiled coil</keyword>
<dbReference type="InterPro" id="IPR044822">
    <property type="entry name" value="Myb_DNA-bind_4"/>
</dbReference>
<feature type="compositionally biased region" description="Low complexity" evidence="2">
    <location>
        <begin position="156"/>
        <end position="169"/>
    </location>
</feature>
<evidence type="ECO:0000313" key="5">
    <source>
        <dbReference type="Proteomes" id="UP001566132"/>
    </source>
</evidence>
<evidence type="ECO:0000259" key="3">
    <source>
        <dbReference type="Pfam" id="PF13837"/>
    </source>
</evidence>
<evidence type="ECO:0000256" key="2">
    <source>
        <dbReference type="SAM" id="MobiDB-lite"/>
    </source>
</evidence>
<evidence type="ECO:0000313" key="4">
    <source>
        <dbReference type="EMBL" id="KAL1492576.1"/>
    </source>
</evidence>
<dbReference type="Pfam" id="PF13837">
    <property type="entry name" value="Myb_DNA-bind_4"/>
    <property type="match status" value="1"/>
</dbReference>